<keyword evidence="2" id="KW-1185">Reference proteome</keyword>
<evidence type="ECO:0000313" key="2">
    <source>
        <dbReference type="Proteomes" id="UP000631114"/>
    </source>
</evidence>
<accession>A0A835LTV5</accession>
<evidence type="ECO:0000313" key="1">
    <source>
        <dbReference type="EMBL" id="KAF9607375.1"/>
    </source>
</evidence>
<dbReference type="AlphaFoldDB" id="A0A835LTV5"/>
<organism evidence="1 2">
    <name type="scientific">Coptis chinensis</name>
    <dbReference type="NCBI Taxonomy" id="261450"/>
    <lineage>
        <taxon>Eukaryota</taxon>
        <taxon>Viridiplantae</taxon>
        <taxon>Streptophyta</taxon>
        <taxon>Embryophyta</taxon>
        <taxon>Tracheophyta</taxon>
        <taxon>Spermatophyta</taxon>
        <taxon>Magnoliopsida</taxon>
        <taxon>Ranunculales</taxon>
        <taxon>Ranunculaceae</taxon>
        <taxon>Coptidoideae</taxon>
        <taxon>Coptis</taxon>
    </lineage>
</organism>
<name>A0A835LTV5_9MAGN</name>
<sequence>MELLKLSKLKLQLEALISQLRHLKERERLESEQVHFFNQKQKQTEEEFGRKLHELQVELSSSHDSQCKLETKVKYLENDNFLLENKQKELKGTIDSLLQSRETFISLYQDSTSDIKRSIQQRDRKLAFLSEKIKAHFVLFDSIEKEAISVKQVVDNVQQIKSLSLKEEVIQNVTAEKKALHCEVRGLEIALRKIQDAVMSMDAEVCGSHYF</sequence>
<reference evidence="1 2" key="1">
    <citation type="submission" date="2020-10" db="EMBL/GenBank/DDBJ databases">
        <title>The Coptis chinensis genome and diversification of protoberbering-type alkaloids.</title>
        <authorList>
            <person name="Wang B."/>
            <person name="Shu S."/>
            <person name="Song C."/>
            <person name="Liu Y."/>
        </authorList>
    </citation>
    <scope>NUCLEOTIDE SEQUENCE [LARGE SCALE GENOMIC DNA]</scope>
    <source>
        <strain evidence="1">HL-2020</strain>
        <tissue evidence="1">Leaf</tissue>
    </source>
</reference>
<comment type="caution">
    <text evidence="1">The sequence shown here is derived from an EMBL/GenBank/DDBJ whole genome shotgun (WGS) entry which is preliminary data.</text>
</comment>
<dbReference type="EMBL" id="JADFTS010000005">
    <property type="protein sequence ID" value="KAF9607375.1"/>
    <property type="molecule type" value="Genomic_DNA"/>
</dbReference>
<gene>
    <name evidence="1" type="ORF">IFM89_034141</name>
</gene>
<protein>
    <submittedName>
        <fullName evidence="1">Uncharacterized protein</fullName>
    </submittedName>
</protein>
<dbReference type="Proteomes" id="UP000631114">
    <property type="component" value="Unassembled WGS sequence"/>
</dbReference>
<proteinExistence type="predicted"/>
<dbReference type="OrthoDB" id="1923550at2759"/>